<dbReference type="EMBL" id="JAYGJQ010000002">
    <property type="protein sequence ID" value="MEA9357788.1"/>
    <property type="molecule type" value="Genomic_DNA"/>
</dbReference>
<sequence>MSTKTTLDKAKAWAQNTYFSPESRAEIQALIDTNNTKQIDECFYKDLEFGTGGMRSILGQGINRINIYTIRKATQALCSEVLAQKSSNPSMCISYDSRIMSFELAQVAAEVMAGNGIKAYIYKHLNPVALLSFAIRTHKSMAGVMVTASHNPPEYNGYKVFWSDGAQVTPPNDQNIINNYNSITDFSSVKVMPFADGEKAGLIEWIKDEVEENYYKAIHKAMINPDLCRENGGKLKIVYTPIHGAGLVPCSRALKDLGFTDVHVVPEQAQPDGRFPTVKSPNPENPSALKMAVDLMDKLKADIVMGSDPDTDRLGVAIKVNGVVEYLTGNQIGILKVHYILSEMKRKGTLTGENYVVKSIVTTPLLDTIAHSYGVEVFNTLTGFKWICGKMNELEKTQPQKKFIFATEESFGYLCHTFARDKDGVSSVSQMAEVALFHKLKGRNLLEALDKIYEEFGFSREDLLSLDYFGIEGSEKISRIMTNFRNFSDNNILGNAIANIKDYSKGIEGLPKSNVIGFFFENGNQVYLRPSGTEPKIKFYIMIQEKEGTLANKKLNAEIKATQFLDYFKAASERA</sequence>
<feature type="domain" description="Alpha-D-phosphohexomutase alpha/beta/alpha" evidence="9">
    <location>
        <begin position="220"/>
        <end position="317"/>
    </location>
</feature>
<evidence type="ECO:0000259" key="10">
    <source>
        <dbReference type="Pfam" id="PF02880"/>
    </source>
</evidence>
<reference evidence="11 12" key="1">
    <citation type="submission" date="2023-11" db="EMBL/GenBank/DDBJ databases">
        <title>A Novel Polar Bacteriovorax (B. antarcticus) Isolated from the Biocrust in Antarctica.</title>
        <authorList>
            <person name="Mun W."/>
            <person name="Choi S.Y."/>
            <person name="Mitchell R.J."/>
        </authorList>
    </citation>
    <scope>NUCLEOTIDE SEQUENCE [LARGE SCALE GENOMIC DNA]</scope>
    <source>
        <strain evidence="11 12">PP10</strain>
    </source>
</reference>
<dbReference type="Pfam" id="PF02880">
    <property type="entry name" value="PGM_PMM_III"/>
    <property type="match status" value="1"/>
</dbReference>
<dbReference type="InterPro" id="IPR005846">
    <property type="entry name" value="A-D-PHexomutase_a/b/a-III"/>
</dbReference>
<dbReference type="Pfam" id="PF02878">
    <property type="entry name" value="PGM_PMM_I"/>
    <property type="match status" value="1"/>
</dbReference>
<dbReference type="GO" id="GO:0016853">
    <property type="term" value="F:isomerase activity"/>
    <property type="evidence" value="ECO:0007669"/>
    <property type="project" value="UniProtKB-KW"/>
</dbReference>
<evidence type="ECO:0000256" key="6">
    <source>
        <dbReference type="ARBA" id="ARBA00023235"/>
    </source>
</evidence>
<evidence type="ECO:0000256" key="7">
    <source>
        <dbReference type="RuleBase" id="RU004326"/>
    </source>
</evidence>
<dbReference type="Proteomes" id="UP001302274">
    <property type="component" value="Unassembled WGS sequence"/>
</dbReference>
<dbReference type="InterPro" id="IPR016055">
    <property type="entry name" value="A-D-PHexomutase_a/b/a-I/II/III"/>
</dbReference>
<evidence type="ECO:0000256" key="2">
    <source>
        <dbReference type="ARBA" id="ARBA00010231"/>
    </source>
</evidence>
<dbReference type="Gene3D" id="3.40.120.10">
    <property type="entry name" value="Alpha-D-Glucose-1,6-Bisphosphate, subunit A, domain 3"/>
    <property type="match status" value="3"/>
</dbReference>
<keyword evidence="3" id="KW-0597">Phosphoprotein</keyword>
<dbReference type="EC" id="5.4.2.-" evidence="11"/>
<dbReference type="InterPro" id="IPR005845">
    <property type="entry name" value="A-D-PHexomutase_a/b/a-II"/>
</dbReference>
<dbReference type="CDD" id="cd05799">
    <property type="entry name" value="PGM2"/>
    <property type="match status" value="1"/>
</dbReference>
<feature type="domain" description="Alpha-D-phosphohexomutase alpha/beta/alpha" evidence="8">
    <location>
        <begin position="48"/>
        <end position="184"/>
    </location>
</feature>
<keyword evidence="5 7" id="KW-0460">Magnesium</keyword>
<accession>A0ABU5VZI4</accession>
<evidence type="ECO:0000313" key="11">
    <source>
        <dbReference type="EMBL" id="MEA9357788.1"/>
    </source>
</evidence>
<keyword evidence="12" id="KW-1185">Reference proteome</keyword>
<dbReference type="PANTHER" id="PTHR45745">
    <property type="entry name" value="PHOSPHOMANNOMUTASE 45A"/>
    <property type="match status" value="1"/>
</dbReference>
<proteinExistence type="inferred from homology"/>
<evidence type="ECO:0000313" key="12">
    <source>
        <dbReference type="Proteomes" id="UP001302274"/>
    </source>
</evidence>
<dbReference type="RefSeq" id="WP_323577947.1">
    <property type="nucleotide sequence ID" value="NZ_JAYGJQ010000002.1"/>
</dbReference>
<evidence type="ECO:0000256" key="3">
    <source>
        <dbReference type="ARBA" id="ARBA00022553"/>
    </source>
</evidence>
<evidence type="ECO:0000259" key="8">
    <source>
        <dbReference type="Pfam" id="PF02878"/>
    </source>
</evidence>
<keyword evidence="6 11" id="KW-0413">Isomerase</keyword>
<dbReference type="SUPFAM" id="SSF53738">
    <property type="entry name" value="Phosphoglucomutase, first 3 domains"/>
    <property type="match status" value="3"/>
</dbReference>
<organism evidence="11 12">
    <name type="scientific">Bacteriovorax antarcticus</name>
    <dbReference type="NCBI Taxonomy" id="3088717"/>
    <lineage>
        <taxon>Bacteria</taxon>
        <taxon>Pseudomonadati</taxon>
        <taxon>Bdellovibrionota</taxon>
        <taxon>Bacteriovoracia</taxon>
        <taxon>Bacteriovoracales</taxon>
        <taxon>Bacteriovoracaceae</taxon>
        <taxon>Bacteriovorax</taxon>
    </lineage>
</organism>
<evidence type="ECO:0000256" key="5">
    <source>
        <dbReference type="ARBA" id="ARBA00022842"/>
    </source>
</evidence>
<comment type="cofactor">
    <cofactor evidence="1">
        <name>Mg(2+)</name>
        <dbReference type="ChEBI" id="CHEBI:18420"/>
    </cofactor>
</comment>
<name>A0ABU5VZI4_9BACT</name>
<comment type="similarity">
    <text evidence="2 7">Belongs to the phosphohexose mutase family.</text>
</comment>
<evidence type="ECO:0000259" key="9">
    <source>
        <dbReference type="Pfam" id="PF02879"/>
    </source>
</evidence>
<dbReference type="InterPro" id="IPR036900">
    <property type="entry name" value="A-D-PHexomutase_C_sf"/>
</dbReference>
<dbReference type="SUPFAM" id="SSF55957">
    <property type="entry name" value="Phosphoglucomutase, C-terminal domain"/>
    <property type="match status" value="1"/>
</dbReference>
<dbReference type="PROSITE" id="PS00710">
    <property type="entry name" value="PGM_PMM"/>
    <property type="match status" value="1"/>
</dbReference>
<protein>
    <submittedName>
        <fullName evidence="11">Phospho-sugar mutase</fullName>
        <ecNumber evidence="11">5.4.2.-</ecNumber>
    </submittedName>
</protein>
<keyword evidence="4 7" id="KW-0479">Metal-binding</keyword>
<dbReference type="InterPro" id="IPR005844">
    <property type="entry name" value="A-D-PHexomutase_a/b/a-I"/>
</dbReference>
<evidence type="ECO:0000256" key="4">
    <source>
        <dbReference type="ARBA" id="ARBA00022723"/>
    </source>
</evidence>
<feature type="domain" description="Alpha-D-phosphohexomutase alpha/beta/alpha" evidence="10">
    <location>
        <begin position="329"/>
        <end position="454"/>
    </location>
</feature>
<gene>
    <name evidence="11" type="ORF">SHI21_16270</name>
</gene>
<dbReference type="PANTHER" id="PTHR45745:SF1">
    <property type="entry name" value="PHOSPHOGLUCOMUTASE 2B-RELATED"/>
    <property type="match status" value="1"/>
</dbReference>
<dbReference type="InterPro" id="IPR016066">
    <property type="entry name" value="A-D-PHexomutase_CS"/>
</dbReference>
<dbReference type="Pfam" id="PF02879">
    <property type="entry name" value="PGM_PMM_II"/>
    <property type="match status" value="1"/>
</dbReference>
<comment type="caution">
    <text evidence="11">The sequence shown here is derived from an EMBL/GenBank/DDBJ whole genome shotgun (WGS) entry which is preliminary data.</text>
</comment>
<evidence type="ECO:0000256" key="1">
    <source>
        <dbReference type="ARBA" id="ARBA00001946"/>
    </source>
</evidence>
<dbReference type="Gene3D" id="3.30.310.50">
    <property type="entry name" value="Alpha-D-phosphohexomutase, C-terminal domain"/>
    <property type="match status" value="1"/>
</dbReference>